<evidence type="ECO:0000256" key="4">
    <source>
        <dbReference type="SAM" id="MobiDB-lite"/>
    </source>
</evidence>
<gene>
    <name evidence="6" type="ORF">QVD17_04557</name>
</gene>
<evidence type="ECO:0000256" key="3">
    <source>
        <dbReference type="RuleBase" id="RU003616"/>
    </source>
</evidence>
<evidence type="ECO:0000256" key="1">
    <source>
        <dbReference type="ARBA" id="ARBA00023016"/>
    </source>
</evidence>
<dbReference type="PANTHER" id="PTHR46733">
    <property type="entry name" value="26.5 KDA HEAT SHOCK PROTEIN, MITOCHONDRIAL"/>
    <property type="match status" value="1"/>
</dbReference>
<evidence type="ECO:0000259" key="5">
    <source>
        <dbReference type="PROSITE" id="PS01031"/>
    </source>
</evidence>
<keyword evidence="1" id="KW-0346">Stress response</keyword>
<comment type="similarity">
    <text evidence="2 3">Belongs to the small heat shock protein (HSP20) family.</text>
</comment>
<comment type="caution">
    <text evidence="6">The sequence shown here is derived from an EMBL/GenBank/DDBJ whole genome shotgun (WGS) entry which is preliminary data.</text>
</comment>
<dbReference type="SUPFAM" id="SSF49764">
    <property type="entry name" value="HSP20-like chaperones"/>
    <property type="match status" value="1"/>
</dbReference>
<feature type="region of interest" description="Disordered" evidence="4">
    <location>
        <begin position="1"/>
        <end position="25"/>
    </location>
</feature>
<accession>A0AAD8LI21</accession>
<dbReference type="GO" id="GO:0009408">
    <property type="term" value="P:response to heat"/>
    <property type="evidence" value="ECO:0007669"/>
    <property type="project" value="InterPro"/>
</dbReference>
<protein>
    <recommendedName>
        <fullName evidence="5">SHSP domain-containing protein</fullName>
    </recommendedName>
</protein>
<dbReference type="PROSITE" id="PS01031">
    <property type="entry name" value="SHSP"/>
    <property type="match status" value="1"/>
</dbReference>
<dbReference type="InterPro" id="IPR002068">
    <property type="entry name" value="A-crystallin/Hsp20_dom"/>
</dbReference>
<dbReference type="InterPro" id="IPR008978">
    <property type="entry name" value="HSP20-like_chaperone"/>
</dbReference>
<dbReference type="EMBL" id="JAUHHV010000001">
    <property type="protein sequence ID" value="KAK1438747.1"/>
    <property type="molecule type" value="Genomic_DNA"/>
</dbReference>
<name>A0AAD8LI21_TARER</name>
<dbReference type="Proteomes" id="UP001229421">
    <property type="component" value="Unassembled WGS sequence"/>
</dbReference>
<keyword evidence="7" id="KW-1185">Reference proteome</keyword>
<evidence type="ECO:0000256" key="2">
    <source>
        <dbReference type="PROSITE-ProRule" id="PRU00285"/>
    </source>
</evidence>
<sequence>MTAYDDTNRHVDVDRRSQSTVSRPRDHDLFSDLFDPFSSTRSLSQMLNKMMANEYEFGGGLGARRGWEVKEDEEALSFRFDMPGIERENVKICVEQNTLVIRAEAEAEKDEDEPPRRYSSRIDLPVNAYKFDEIKAEMKNGVLKIRVPKVKEEEKKDVRHIQVD</sequence>
<dbReference type="Gene3D" id="2.60.40.790">
    <property type="match status" value="1"/>
</dbReference>
<dbReference type="PANTHER" id="PTHR46733:SF4">
    <property type="entry name" value="HEAT SHOCK PROTEIN 21, CHLOROPLASTIC"/>
    <property type="match status" value="1"/>
</dbReference>
<dbReference type="AlphaFoldDB" id="A0AAD8LI21"/>
<dbReference type="CDD" id="cd06464">
    <property type="entry name" value="ACD_sHsps-like"/>
    <property type="match status" value="1"/>
</dbReference>
<dbReference type="Pfam" id="PF00011">
    <property type="entry name" value="HSP20"/>
    <property type="match status" value="1"/>
</dbReference>
<proteinExistence type="inferred from homology"/>
<evidence type="ECO:0000313" key="7">
    <source>
        <dbReference type="Proteomes" id="UP001229421"/>
    </source>
</evidence>
<dbReference type="InterPro" id="IPR044587">
    <property type="entry name" value="HSP21-like"/>
</dbReference>
<feature type="domain" description="SHSP" evidence="5">
    <location>
        <begin position="58"/>
        <end position="164"/>
    </location>
</feature>
<organism evidence="6 7">
    <name type="scientific">Tagetes erecta</name>
    <name type="common">African marigold</name>
    <dbReference type="NCBI Taxonomy" id="13708"/>
    <lineage>
        <taxon>Eukaryota</taxon>
        <taxon>Viridiplantae</taxon>
        <taxon>Streptophyta</taxon>
        <taxon>Embryophyta</taxon>
        <taxon>Tracheophyta</taxon>
        <taxon>Spermatophyta</taxon>
        <taxon>Magnoliopsida</taxon>
        <taxon>eudicotyledons</taxon>
        <taxon>Gunneridae</taxon>
        <taxon>Pentapetalae</taxon>
        <taxon>asterids</taxon>
        <taxon>campanulids</taxon>
        <taxon>Asterales</taxon>
        <taxon>Asteraceae</taxon>
        <taxon>Asteroideae</taxon>
        <taxon>Heliantheae alliance</taxon>
        <taxon>Tageteae</taxon>
        <taxon>Tagetes</taxon>
    </lineage>
</organism>
<reference evidence="6" key="1">
    <citation type="journal article" date="2023" name="bioRxiv">
        <title>Improved chromosome-level genome assembly for marigold (Tagetes erecta).</title>
        <authorList>
            <person name="Jiang F."/>
            <person name="Yuan L."/>
            <person name="Wang S."/>
            <person name="Wang H."/>
            <person name="Xu D."/>
            <person name="Wang A."/>
            <person name="Fan W."/>
        </authorList>
    </citation>
    <scope>NUCLEOTIDE SEQUENCE</scope>
    <source>
        <strain evidence="6">WSJ</strain>
        <tissue evidence="6">Leaf</tissue>
    </source>
</reference>
<evidence type="ECO:0000313" key="6">
    <source>
        <dbReference type="EMBL" id="KAK1438747.1"/>
    </source>
</evidence>